<comment type="caution">
    <text evidence="1">The sequence shown here is derived from an EMBL/GenBank/DDBJ whole genome shotgun (WGS) entry which is preliminary data.</text>
</comment>
<dbReference type="AlphaFoldDB" id="A0AAV7M1P2"/>
<accession>A0AAV7M1P2</accession>
<organism evidence="1 2">
    <name type="scientific">Pleurodeles waltl</name>
    <name type="common">Iberian ribbed newt</name>
    <dbReference type="NCBI Taxonomy" id="8319"/>
    <lineage>
        <taxon>Eukaryota</taxon>
        <taxon>Metazoa</taxon>
        <taxon>Chordata</taxon>
        <taxon>Craniata</taxon>
        <taxon>Vertebrata</taxon>
        <taxon>Euteleostomi</taxon>
        <taxon>Amphibia</taxon>
        <taxon>Batrachia</taxon>
        <taxon>Caudata</taxon>
        <taxon>Salamandroidea</taxon>
        <taxon>Salamandridae</taxon>
        <taxon>Pleurodelinae</taxon>
        <taxon>Pleurodeles</taxon>
    </lineage>
</organism>
<sequence>MVLGVETALEEVRKLMKEIADLRKEISENKPLVNAKEALERRDRTMRDFDTNTQTYKLDKLARDISLYDKKLTYPYLTEEYYKQDVRGRFSTRGRGGLRRYTTFSESSVSTGGSESDNE</sequence>
<reference evidence="1" key="1">
    <citation type="journal article" date="2022" name="bioRxiv">
        <title>Sequencing and chromosome-scale assembly of the giantPleurodeles waltlgenome.</title>
        <authorList>
            <person name="Brown T."/>
            <person name="Elewa A."/>
            <person name="Iarovenko S."/>
            <person name="Subramanian E."/>
            <person name="Araus A.J."/>
            <person name="Petzold A."/>
            <person name="Susuki M."/>
            <person name="Suzuki K.-i.T."/>
            <person name="Hayashi T."/>
            <person name="Toyoda A."/>
            <person name="Oliveira C."/>
            <person name="Osipova E."/>
            <person name="Leigh N.D."/>
            <person name="Simon A."/>
            <person name="Yun M.H."/>
        </authorList>
    </citation>
    <scope>NUCLEOTIDE SEQUENCE</scope>
    <source>
        <strain evidence="1">20211129_DDA</strain>
        <tissue evidence="1">Liver</tissue>
    </source>
</reference>
<keyword evidence="2" id="KW-1185">Reference proteome</keyword>
<proteinExistence type="predicted"/>
<evidence type="ECO:0000313" key="1">
    <source>
        <dbReference type="EMBL" id="KAJ1097665.1"/>
    </source>
</evidence>
<evidence type="ECO:0000313" key="2">
    <source>
        <dbReference type="Proteomes" id="UP001066276"/>
    </source>
</evidence>
<dbReference type="EMBL" id="JANPWB010000014">
    <property type="protein sequence ID" value="KAJ1097665.1"/>
    <property type="molecule type" value="Genomic_DNA"/>
</dbReference>
<dbReference type="Proteomes" id="UP001066276">
    <property type="component" value="Chromosome 10"/>
</dbReference>
<name>A0AAV7M1P2_PLEWA</name>
<gene>
    <name evidence="1" type="ORF">NDU88_002782</name>
</gene>
<protein>
    <submittedName>
        <fullName evidence="1">Uncharacterized protein</fullName>
    </submittedName>
</protein>